<dbReference type="RefSeq" id="WP_117602514.1">
    <property type="nucleotide sequence ID" value="NZ_BHGK01000001.1"/>
</dbReference>
<evidence type="ECO:0000313" key="3">
    <source>
        <dbReference type="Proteomes" id="UP000265643"/>
    </source>
</evidence>
<keyword evidence="3" id="KW-1185">Reference proteome</keyword>
<accession>A0A391P373</accession>
<dbReference type="GO" id="GO:0008270">
    <property type="term" value="F:zinc ion binding"/>
    <property type="evidence" value="ECO:0007669"/>
    <property type="project" value="TreeGrafter"/>
</dbReference>
<proteinExistence type="predicted"/>
<dbReference type="InterPro" id="IPR016195">
    <property type="entry name" value="Pol/histidinol_Pase-like"/>
</dbReference>
<dbReference type="SMART" id="SM00481">
    <property type="entry name" value="POLIIIAc"/>
    <property type="match status" value="1"/>
</dbReference>
<dbReference type="InterPro" id="IPR003141">
    <property type="entry name" value="Pol/His_phosphatase_N"/>
</dbReference>
<name>A0A391P373_9FIRM</name>
<dbReference type="Pfam" id="PF02811">
    <property type="entry name" value="PHP"/>
    <property type="match status" value="1"/>
</dbReference>
<comment type="caution">
    <text evidence="2">The sequence shown here is derived from an EMBL/GenBank/DDBJ whole genome shotgun (WGS) entry which is preliminary data.</text>
</comment>
<reference evidence="3" key="1">
    <citation type="submission" date="2018-09" db="EMBL/GenBank/DDBJ databases">
        <title>Draft Genome Sequence of Mediterraneibacter sp. KCTC 15684.</title>
        <authorList>
            <person name="Kim J.S."/>
            <person name="Han K.I."/>
            <person name="Suh M.K."/>
            <person name="Lee K.C."/>
            <person name="Eom M.K."/>
            <person name="Lee J.H."/>
            <person name="Park S.H."/>
            <person name="Kang S.W."/>
            <person name="Park J.E."/>
            <person name="Oh B.S."/>
            <person name="Yu S.Y."/>
            <person name="Choi S.H."/>
            <person name="Lee D.H."/>
            <person name="Yoon H."/>
            <person name="Kim B."/>
            <person name="Yang S.J."/>
            <person name="Lee J.S."/>
        </authorList>
    </citation>
    <scope>NUCLEOTIDE SEQUENCE [LARGE SCALE GENOMIC DNA]</scope>
    <source>
        <strain evidence="3">KCTC 15684</strain>
    </source>
</reference>
<dbReference type="EMBL" id="BHGK01000001">
    <property type="protein sequence ID" value="GCA68221.1"/>
    <property type="molecule type" value="Genomic_DNA"/>
</dbReference>
<dbReference type="Proteomes" id="UP000265643">
    <property type="component" value="Unassembled WGS sequence"/>
</dbReference>
<dbReference type="InterPro" id="IPR050243">
    <property type="entry name" value="PHP_phosphatase"/>
</dbReference>
<protein>
    <submittedName>
        <fullName evidence="2">Phosphatase</fullName>
    </submittedName>
</protein>
<dbReference type="PANTHER" id="PTHR36928:SF1">
    <property type="entry name" value="PHOSPHATASE YCDX-RELATED"/>
    <property type="match status" value="1"/>
</dbReference>
<dbReference type="SUPFAM" id="SSF89550">
    <property type="entry name" value="PHP domain-like"/>
    <property type="match status" value="1"/>
</dbReference>
<dbReference type="InterPro" id="IPR004013">
    <property type="entry name" value="PHP_dom"/>
</dbReference>
<dbReference type="NCBIfam" id="NF006702">
    <property type="entry name" value="PRK09248.1"/>
    <property type="match status" value="1"/>
</dbReference>
<dbReference type="Gene3D" id="3.20.20.140">
    <property type="entry name" value="Metal-dependent hydrolases"/>
    <property type="match status" value="1"/>
</dbReference>
<dbReference type="PANTHER" id="PTHR36928">
    <property type="entry name" value="PHOSPHATASE YCDX-RELATED"/>
    <property type="match status" value="1"/>
</dbReference>
<dbReference type="CDD" id="cd07437">
    <property type="entry name" value="PHP_HisPPase_Ycdx_like"/>
    <property type="match status" value="1"/>
</dbReference>
<sequence length="243" mass="27504">MKLIADTHSHTLASGHAYSTIREMVRAAFEKGMEAFAITEHGPKMPDSCGRYYFNNLRVVPRKLEGVDLFLGVEANLMDPEGTLDLREDILKQMDIVIASIHVPCYGLEHTEKENTNAYLKAMENPYVHVIGHPDDGRFPVDYEAMVKKAKETHTLIEVNNSSLSPIGFRKDTHKNMKEILTLCKQYEVCITTSSDAHIDVDAANFCYVEEILRACDFPEELVATTNLELLKSFLNCGEKDYR</sequence>
<evidence type="ECO:0000313" key="2">
    <source>
        <dbReference type="EMBL" id="GCA68221.1"/>
    </source>
</evidence>
<dbReference type="GO" id="GO:0042578">
    <property type="term" value="F:phosphoric ester hydrolase activity"/>
    <property type="evidence" value="ECO:0007669"/>
    <property type="project" value="TreeGrafter"/>
</dbReference>
<feature type="domain" description="Polymerase/histidinol phosphatase N-terminal" evidence="1">
    <location>
        <begin position="5"/>
        <end position="79"/>
    </location>
</feature>
<organism evidence="2 3">
    <name type="scientific">Mediterraneibacter butyricigenes</name>
    <dbReference type="NCBI Taxonomy" id="2316025"/>
    <lineage>
        <taxon>Bacteria</taxon>
        <taxon>Bacillati</taxon>
        <taxon>Bacillota</taxon>
        <taxon>Clostridia</taxon>
        <taxon>Lachnospirales</taxon>
        <taxon>Lachnospiraceae</taxon>
        <taxon>Mediterraneibacter</taxon>
    </lineage>
</organism>
<dbReference type="AlphaFoldDB" id="A0A391P373"/>
<dbReference type="GO" id="GO:0005829">
    <property type="term" value="C:cytosol"/>
    <property type="evidence" value="ECO:0007669"/>
    <property type="project" value="TreeGrafter"/>
</dbReference>
<gene>
    <name evidence="2" type="ORF">KGMB01110_26570</name>
</gene>
<evidence type="ECO:0000259" key="1">
    <source>
        <dbReference type="SMART" id="SM00481"/>
    </source>
</evidence>